<evidence type="ECO:0000313" key="3">
    <source>
        <dbReference type="EMBL" id="CAE6504075.1"/>
    </source>
</evidence>
<dbReference type="EMBL" id="CAJMWY010003608">
    <property type="protein sequence ID" value="CAE6504075.1"/>
    <property type="molecule type" value="Genomic_DNA"/>
</dbReference>
<dbReference type="Proteomes" id="UP000663861">
    <property type="component" value="Unassembled WGS sequence"/>
</dbReference>
<organism evidence="3 4">
    <name type="scientific">Rhizoctonia solani</name>
    <dbReference type="NCBI Taxonomy" id="456999"/>
    <lineage>
        <taxon>Eukaryota</taxon>
        <taxon>Fungi</taxon>
        <taxon>Dikarya</taxon>
        <taxon>Basidiomycota</taxon>
        <taxon>Agaricomycotina</taxon>
        <taxon>Agaricomycetes</taxon>
        <taxon>Cantharellales</taxon>
        <taxon>Ceratobasidiaceae</taxon>
        <taxon>Rhizoctonia</taxon>
    </lineage>
</organism>
<dbReference type="Gene3D" id="1.10.167.10">
    <property type="entry name" value="Regulator of G-protein Signalling 4, domain 2"/>
    <property type="match status" value="2"/>
</dbReference>
<keyword evidence="2" id="KW-1133">Transmembrane helix</keyword>
<feature type="transmembrane region" description="Helical" evidence="2">
    <location>
        <begin position="920"/>
        <end position="939"/>
    </location>
</feature>
<dbReference type="PANTHER" id="PTHR39466">
    <property type="entry name" value="RGS DOMAIN-CONTAINING PROTEIN"/>
    <property type="match status" value="1"/>
</dbReference>
<evidence type="ECO:0000256" key="2">
    <source>
        <dbReference type="SAM" id="Phobius"/>
    </source>
</evidence>
<sequence>MQSVSPTPLAPNLSAYSSMPLRPRRRRRPLEQRPVPHWFTLGSLRRVGQRMRHPPPPAKEEYYKWFVAPRFNVPLQDVLEDKHLPPLSKQDFEDFLQAADGTIQNLYFYEWIRNYRRLYDEWVHSVLPTASAHISGSSRGGYRSRDLWERLKDCQNRRLKEEFASAKALFFEPRAPFRLNIDNELLDKVFNIPNHPPRSGEHQELTDKLPSFPNQPEPSLFDPIQQQVDAALEEAFVRFRRLAFCNSGLWHHCIGHSGGAAILAWGLAMYTMGLMSRGRGYVAGSLPIIWFGIWFMLVSINGHCLVVYVTGDARQLYPHEIARPLPADTNAPPMYSLALAPNEDESAYSFGRKTSTTSNLLPLVHTPTLSMPRPSYHPLANLSTRRGSEPMTKVPPQWERQGQDKIPPLAAQDCHLPPARRTKNLPRSSLTIDVGLDPRVAVVDYATRHQAVVEWPDEEEEEEERVESPELTEENDFGIVISEAYEEDEPGPFLFPAYAEDRPAPANSFAGHNEEPIQPHFISGPSPEPLAPLVQAPEYAAQRRRTVLDLFASEPPSGSRRGSKASTEVDQRRAPGRLTFSMNMARPTSTTDITIESRQPGPGDFDIPLSDFSGHLDSGPGPDGPEGDVAEWERMELPFNLPVIAPSVNNEQPATWSLSPTSIKGFPTRLKNAPPRPRGVPLRKKFTVVPEYDIPLTEILDDLHASPLSLREFEEYLLYVERTVENLYFCLWLRQYTQTYRDWERRHPQPSDTDFESPSTSTFRRPADRGRTRSVNVPLANSFQRAKRLFFDASSQYELNVTEDMIDPIREWVKPPKKRTNGSKKPRRVEAWEELPEPEPERDSEMQELLLVHPHPDSFQRVLTEIEGTLRQSLTRFFQLSFTNSGRSHDKLGYSVWFVYIMASVAASVSIIINHRPRALRLVVTPMLLLGWTVGLSTYNGICPAIFAFGDARQLYPYEIFVLKCRLFVQNPCENARIDWKHMGGGGSSKNVTSADPIIRPKRSYRPRRPSRFSAVRRVLAARGRRKQLPPQPDLESGRQIRAGGGGFGFRVEGEPDYDPSFGNLHETLTLEPETPMPPSPPAAYIPTKESTISVHRLAEQMHRHPWTPTAAAYGGFDIHALRPQPVSRRRYRPHILHHASNHSNTSPQSCETEVEIPDQDELAREFGLDLGDPRALGFYGHMVTIPNPIVRHVHREIFVRAWWMAVVVTIPILVILLVIP</sequence>
<feature type="region of interest" description="Disordered" evidence="1">
    <location>
        <begin position="1023"/>
        <end position="1052"/>
    </location>
</feature>
<feature type="transmembrane region" description="Helical" evidence="2">
    <location>
        <begin position="249"/>
        <end position="268"/>
    </location>
</feature>
<feature type="compositionally biased region" description="Basic residues" evidence="1">
    <location>
        <begin position="815"/>
        <end position="827"/>
    </location>
</feature>
<protein>
    <recommendedName>
        <fullName evidence="5">RGS domain-containing protein</fullName>
    </recommendedName>
</protein>
<dbReference type="InterPro" id="IPR044926">
    <property type="entry name" value="RGS_subdomain_2"/>
</dbReference>
<feature type="compositionally biased region" description="Polar residues" evidence="1">
    <location>
        <begin position="750"/>
        <end position="763"/>
    </location>
</feature>
<name>A0A8H3D0E5_9AGAM</name>
<dbReference type="SUPFAM" id="SSF48097">
    <property type="entry name" value="Regulator of G-protein signaling, RGS"/>
    <property type="match status" value="2"/>
</dbReference>
<comment type="caution">
    <text evidence="3">The sequence shown here is derived from an EMBL/GenBank/DDBJ whole genome shotgun (WGS) entry which is preliminary data.</text>
</comment>
<feature type="transmembrane region" description="Helical" evidence="2">
    <location>
        <begin position="1202"/>
        <end position="1220"/>
    </location>
</feature>
<proteinExistence type="predicted"/>
<feature type="transmembrane region" description="Helical" evidence="2">
    <location>
        <begin position="894"/>
        <end position="913"/>
    </location>
</feature>
<keyword evidence="2" id="KW-0812">Transmembrane</keyword>
<evidence type="ECO:0008006" key="5">
    <source>
        <dbReference type="Google" id="ProtNLM"/>
    </source>
</evidence>
<dbReference type="InterPro" id="IPR036305">
    <property type="entry name" value="RGS_sf"/>
</dbReference>
<feature type="region of interest" description="Disordered" evidence="1">
    <location>
        <begin position="380"/>
        <end position="401"/>
    </location>
</feature>
<feature type="region of interest" description="Disordered" evidence="1">
    <location>
        <begin position="1"/>
        <end position="27"/>
    </location>
</feature>
<keyword evidence="2" id="KW-0472">Membrane</keyword>
<evidence type="ECO:0000313" key="4">
    <source>
        <dbReference type="Proteomes" id="UP000663861"/>
    </source>
</evidence>
<feature type="transmembrane region" description="Helical" evidence="2">
    <location>
        <begin position="280"/>
        <end position="300"/>
    </location>
</feature>
<dbReference type="AlphaFoldDB" id="A0A8H3D0E5"/>
<feature type="region of interest" description="Disordered" evidence="1">
    <location>
        <begin position="746"/>
        <end position="771"/>
    </location>
</feature>
<gene>
    <name evidence="3" type="ORF">RDB_LOCUS126910</name>
</gene>
<accession>A0A8H3D0E5</accession>
<feature type="region of interest" description="Disordered" evidence="1">
    <location>
        <begin position="815"/>
        <end position="839"/>
    </location>
</feature>
<evidence type="ECO:0000256" key="1">
    <source>
        <dbReference type="SAM" id="MobiDB-lite"/>
    </source>
</evidence>
<feature type="region of interest" description="Disordered" evidence="1">
    <location>
        <begin position="551"/>
        <end position="576"/>
    </location>
</feature>
<reference evidence="3" key="1">
    <citation type="submission" date="2021-01" db="EMBL/GenBank/DDBJ databases">
        <authorList>
            <person name="Kaushik A."/>
        </authorList>
    </citation>
    <scope>NUCLEOTIDE SEQUENCE</scope>
    <source>
        <strain evidence="3">AG4-RS23</strain>
    </source>
</reference>
<dbReference type="PANTHER" id="PTHR39466:SF1">
    <property type="entry name" value="RGS DOMAIN-CONTAINING PROTEIN"/>
    <property type="match status" value="1"/>
</dbReference>